<reference evidence="3 4" key="1">
    <citation type="journal article" date="2015" name="Nat. Commun.">
        <title>Production of butyrate from lysine and the Amadori product fructoselysine by a human gut commensal.</title>
        <authorList>
            <person name="Bui T.P."/>
            <person name="Ritari J."/>
            <person name="Boeren S."/>
            <person name="de Waard P."/>
            <person name="Plugge C.M."/>
            <person name="de Vos W.M."/>
        </authorList>
    </citation>
    <scope>NUCLEOTIDE SEQUENCE [LARGE SCALE GENOMIC DNA]</scope>
    <source>
        <strain evidence="3 4">AF211</strain>
    </source>
</reference>
<dbReference type="eggNOG" id="COG3458">
    <property type="taxonomic scope" value="Bacteria"/>
</dbReference>
<dbReference type="EMBL" id="CP011307">
    <property type="protein sequence ID" value="ALP95655.1"/>
    <property type="molecule type" value="Genomic_DNA"/>
</dbReference>
<dbReference type="RefSeq" id="WP_081959907.1">
    <property type="nucleotide sequence ID" value="NZ_CALICV010000154.1"/>
</dbReference>
<keyword evidence="4" id="KW-1185">Reference proteome</keyword>
<proteinExistence type="predicted"/>
<dbReference type="SUPFAM" id="SSF53474">
    <property type="entry name" value="alpha/beta-Hydrolases"/>
    <property type="match status" value="1"/>
</dbReference>
<dbReference type="InterPro" id="IPR050261">
    <property type="entry name" value="FrsA_esterase"/>
</dbReference>
<sequence length="313" mass="34361">MDKLSRMRREAESAYPSPGEVDAWAEGLLIGSEKVAVEGAVLDDMPIRVPFGNSPNTLVNRYVKFTASDGRRPFYGYWQPALNTPAPLLINLPGYGGSITMHPQIADLGYHILHVSPLGYVTPEKTRDELALPDGNWPVLPNTAAGIPGGYGDWLSDCLLAIRWAQARPEVLPRRLSLFGTSQGGGGSLLLASILGPERVRCVCADLPFLTDFPGSGLEGDAYSLLQPIYEAVPAADFWMRLGYVDTVSHAHRLTMPVLLSAGGEDATCPPRTVERLFQSLSGTRQYTYLEHQEHTHSRSSMYLFSAWLRLYA</sequence>
<dbReference type="Proteomes" id="UP000064844">
    <property type="component" value="Chromosome"/>
</dbReference>
<feature type="domain" description="Acetyl xylan esterase" evidence="2">
    <location>
        <begin position="157"/>
        <end position="297"/>
    </location>
</feature>
<evidence type="ECO:0000259" key="2">
    <source>
        <dbReference type="Pfam" id="PF05448"/>
    </source>
</evidence>
<dbReference type="PANTHER" id="PTHR22946:SF9">
    <property type="entry name" value="POLYKETIDE TRANSFERASE AF380"/>
    <property type="match status" value="1"/>
</dbReference>
<gene>
    <name evidence="3" type="ORF">IB211_03265</name>
</gene>
<accession>A0A0S2W945</accession>
<dbReference type="KEGG" id="ibu:IB211_03265"/>
<dbReference type="STRING" id="1297617.IB211_03265"/>
<protein>
    <submittedName>
        <fullName evidence="3">Acetyl xylan esterase</fullName>
    </submittedName>
</protein>
<evidence type="ECO:0000313" key="3">
    <source>
        <dbReference type="EMBL" id="ALP95655.1"/>
    </source>
</evidence>
<evidence type="ECO:0000313" key="4">
    <source>
        <dbReference type="Proteomes" id="UP000064844"/>
    </source>
</evidence>
<dbReference type="PANTHER" id="PTHR22946">
    <property type="entry name" value="DIENELACTONE HYDROLASE DOMAIN-CONTAINING PROTEIN-RELATED"/>
    <property type="match status" value="1"/>
</dbReference>
<keyword evidence="1" id="KW-0378">Hydrolase</keyword>
<dbReference type="Pfam" id="PF05448">
    <property type="entry name" value="AXE1"/>
    <property type="match status" value="1"/>
</dbReference>
<dbReference type="Gene3D" id="3.40.50.1820">
    <property type="entry name" value="alpha/beta hydrolase"/>
    <property type="match status" value="1"/>
</dbReference>
<dbReference type="AlphaFoldDB" id="A0A0S2W945"/>
<dbReference type="InterPro" id="IPR008391">
    <property type="entry name" value="AXE1_dom"/>
</dbReference>
<name>A0A0S2W945_9FIRM</name>
<dbReference type="InterPro" id="IPR029058">
    <property type="entry name" value="AB_hydrolase_fold"/>
</dbReference>
<organism evidence="3 4">
    <name type="scientific">Intestinimonas butyriciproducens</name>
    <dbReference type="NCBI Taxonomy" id="1297617"/>
    <lineage>
        <taxon>Bacteria</taxon>
        <taxon>Bacillati</taxon>
        <taxon>Bacillota</taxon>
        <taxon>Clostridia</taxon>
        <taxon>Eubacteriales</taxon>
        <taxon>Intestinimonas</taxon>
    </lineage>
</organism>
<dbReference type="GO" id="GO:0052689">
    <property type="term" value="F:carboxylic ester hydrolase activity"/>
    <property type="evidence" value="ECO:0007669"/>
    <property type="project" value="UniProtKB-ARBA"/>
</dbReference>
<evidence type="ECO:0000256" key="1">
    <source>
        <dbReference type="ARBA" id="ARBA00022801"/>
    </source>
</evidence>
<reference evidence="4" key="2">
    <citation type="submission" date="2015-04" db="EMBL/GenBank/DDBJ databases">
        <title>A butyrogenic pathway from the amino acid lysine in a human gut commensal.</title>
        <authorList>
            <person name="de Vos W.M."/>
            <person name="Bui N.T.P."/>
            <person name="Plugge C.M."/>
            <person name="Ritari J."/>
        </authorList>
    </citation>
    <scope>NUCLEOTIDE SEQUENCE [LARGE SCALE GENOMIC DNA]</scope>
    <source>
        <strain evidence="4">AF211</strain>
    </source>
</reference>